<gene>
    <name evidence="11" type="ORF">HMPREF9444_00301</name>
</gene>
<dbReference type="GO" id="GO:0022857">
    <property type="term" value="F:transmembrane transporter activity"/>
    <property type="evidence" value="ECO:0007669"/>
    <property type="project" value="UniProtKB-UniRule"/>
</dbReference>
<protein>
    <recommendedName>
        <fullName evidence="9">TRAP transporter small permease protein</fullName>
    </recommendedName>
</protein>
<organism evidence="11 12">
    <name type="scientific">Succinatimonas hippei (strain DSM 22608 / JCM 16073 / KCTC 15190 / YIT 12066)</name>
    <dbReference type="NCBI Taxonomy" id="762983"/>
    <lineage>
        <taxon>Bacteria</taxon>
        <taxon>Pseudomonadati</taxon>
        <taxon>Pseudomonadota</taxon>
        <taxon>Gammaproteobacteria</taxon>
        <taxon>Aeromonadales</taxon>
        <taxon>Succinivibrionaceae</taxon>
        <taxon>Succinatimonas</taxon>
    </lineage>
</organism>
<evidence type="ECO:0000256" key="3">
    <source>
        <dbReference type="ARBA" id="ARBA00022475"/>
    </source>
</evidence>
<dbReference type="HOGENOM" id="CLU_086356_3_1_6"/>
<dbReference type="GO" id="GO:0015740">
    <property type="term" value="P:C4-dicarboxylate transport"/>
    <property type="evidence" value="ECO:0007669"/>
    <property type="project" value="TreeGrafter"/>
</dbReference>
<keyword evidence="4 9" id="KW-0997">Cell inner membrane</keyword>
<dbReference type="AlphaFoldDB" id="E8LHY8"/>
<feature type="domain" description="Tripartite ATP-independent periplasmic transporters DctQ component" evidence="10">
    <location>
        <begin position="31"/>
        <end position="156"/>
    </location>
</feature>
<evidence type="ECO:0000313" key="11">
    <source>
        <dbReference type="EMBL" id="EFY07884.1"/>
    </source>
</evidence>
<dbReference type="Proteomes" id="UP000018458">
    <property type="component" value="Unassembled WGS sequence"/>
</dbReference>
<dbReference type="STRING" id="762983.HMPREF9444_00301"/>
<evidence type="ECO:0000256" key="8">
    <source>
        <dbReference type="ARBA" id="ARBA00038436"/>
    </source>
</evidence>
<dbReference type="EMBL" id="AEVO01000011">
    <property type="protein sequence ID" value="EFY07884.1"/>
    <property type="molecule type" value="Genomic_DNA"/>
</dbReference>
<reference evidence="11 12" key="1">
    <citation type="submission" date="2011-01" db="EMBL/GenBank/DDBJ databases">
        <authorList>
            <person name="Weinstock G."/>
            <person name="Sodergren E."/>
            <person name="Clifton S."/>
            <person name="Fulton L."/>
            <person name="Fulton B."/>
            <person name="Courtney L."/>
            <person name="Fronick C."/>
            <person name="Harrison M."/>
            <person name="Strong C."/>
            <person name="Farmer C."/>
            <person name="Delahaunty K."/>
            <person name="Markovic C."/>
            <person name="Hall O."/>
            <person name="Minx P."/>
            <person name="Tomlinson C."/>
            <person name="Mitreva M."/>
            <person name="Hou S."/>
            <person name="Chen J."/>
            <person name="Wollam A."/>
            <person name="Pepin K.H."/>
            <person name="Johnson M."/>
            <person name="Bhonagiri V."/>
            <person name="Zhang X."/>
            <person name="Suruliraj S."/>
            <person name="Warren W."/>
            <person name="Chinwalla A."/>
            <person name="Mardis E.R."/>
            <person name="Wilson R.K."/>
        </authorList>
    </citation>
    <scope>NUCLEOTIDE SEQUENCE [LARGE SCALE GENOMIC DNA]</scope>
    <source>
        <strain evidence="12">DSM 22608 / JCM 16073 / KCTC 15190 / YIT 12066</strain>
    </source>
</reference>
<keyword evidence="5 9" id="KW-0812">Transmembrane</keyword>
<dbReference type="Pfam" id="PF04290">
    <property type="entry name" value="DctQ"/>
    <property type="match status" value="1"/>
</dbReference>
<feature type="transmembrane region" description="Helical" evidence="9">
    <location>
        <begin position="21"/>
        <end position="49"/>
    </location>
</feature>
<comment type="subunit">
    <text evidence="9">The complex comprises the extracytoplasmic solute receptor protein and the two transmembrane proteins.</text>
</comment>
<evidence type="ECO:0000313" key="12">
    <source>
        <dbReference type="Proteomes" id="UP000018458"/>
    </source>
</evidence>
<dbReference type="PANTHER" id="PTHR35011">
    <property type="entry name" value="2,3-DIKETO-L-GULONATE TRAP TRANSPORTER SMALL PERMEASE PROTEIN YIAM"/>
    <property type="match status" value="1"/>
</dbReference>
<feature type="transmembrane region" description="Helical" evidence="9">
    <location>
        <begin position="94"/>
        <end position="113"/>
    </location>
</feature>
<feature type="transmembrane region" description="Helical" evidence="9">
    <location>
        <begin position="125"/>
        <end position="149"/>
    </location>
</feature>
<comment type="subcellular location">
    <subcellularLocation>
        <location evidence="1 9">Cell inner membrane</location>
        <topology evidence="1 9">Multi-pass membrane protein</topology>
    </subcellularLocation>
</comment>
<keyword evidence="3" id="KW-1003">Cell membrane</keyword>
<comment type="similarity">
    <text evidence="8 9">Belongs to the TRAP transporter small permease family.</text>
</comment>
<keyword evidence="12" id="KW-1185">Reference proteome</keyword>
<keyword evidence="7 9" id="KW-0472">Membrane</keyword>
<evidence type="ECO:0000256" key="6">
    <source>
        <dbReference type="ARBA" id="ARBA00022989"/>
    </source>
</evidence>
<comment type="caution">
    <text evidence="11">The sequence shown here is derived from an EMBL/GenBank/DDBJ whole genome shotgun (WGS) entry which is preliminary data.</text>
</comment>
<evidence type="ECO:0000256" key="9">
    <source>
        <dbReference type="RuleBase" id="RU369079"/>
    </source>
</evidence>
<dbReference type="InterPro" id="IPR055348">
    <property type="entry name" value="DctQ"/>
</dbReference>
<comment type="function">
    <text evidence="9">Part of the tripartite ATP-independent periplasmic (TRAP) transport system.</text>
</comment>
<name>E8LHY8_SUCHY</name>
<evidence type="ECO:0000256" key="7">
    <source>
        <dbReference type="ARBA" id="ARBA00023136"/>
    </source>
</evidence>
<keyword evidence="2 9" id="KW-0813">Transport</keyword>
<proteinExistence type="inferred from homology"/>
<dbReference type="OrthoDB" id="9791324at2"/>
<evidence type="ECO:0000256" key="4">
    <source>
        <dbReference type="ARBA" id="ARBA00022519"/>
    </source>
</evidence>
<evidence type="ECO:0000259" key="10">
    <source>
        <dbReference type="Pfam" id="PF04290"/>
    </source>
</evidence>
<dbReference type="eggNOG" id="COG3090">
    <property type="taxonomic scope" value="Bacteria"/>
</dbReference>
<evidence type="ECO:0000256" key="2">
    <source>
        <dbReference type="ARBA" id="ARBA00022448"/>
    </source>
</evidence>
<dbReference type="GO" id="GO:0005886">
    <property type="term" value="C:plasma membrane"/>
    <property type="evidence" value="ECO:0007669"/>
    <property type="project" value="UniProtKB-SubCell"/>
</dbReference>
<dbReference type="InterPro" id="IPR007387">
    <property type="entry name" value="TRAP_DctQ"/>
</dbReference>
<dbReference type="RefSeq" id="WP_009142526.1">
    <property type="nucleotide sequence ID" value="NZ_GL830949.1"/>
</dbReference>
<accession>E8LHY8</accession>
<keyword evidence="6 9" id="KW-1133">Transmembrane helix</keyword>
<sequence>MQRKLSRFSKFFDVVDKMEDIVCGGTLAALLFVVLLQVGARWCGIILAWTEETTRFLFLWMMFIAVAAGFNRAESARVVVLIQKFPVSWQKVCAGAYYIVSIAFFLFMLVYGTELSMQKFKFHEMATALALPMGFIMISVPISGFLGIIGTIQSYLEYSHIVAVGGDNSEIGMEGTVK</sequence>
<evidence type="ECO:0000256" key="1">
    <source>
        <dbReference type="ARBA" id="ARBA00004429"/>
    </source>
</evidence>
<feature type="transmembrane region" description="Helical" evidence="9">
    <location>
        <begin position="55"/>
        <end position="73"/>
    </location>
</feature>
<dbReference type="PANTHER" id="PTHR35011:SF5">
    <property type="entry name" value="SIALIC ACID TRAP TRANSPORTER SMALL PERMEASE PROTEIN SIAQ"/>
    <property type="match status" value="1"/>
</dbReference>
<evidence type="ECO:0000256" key="5">
    <source>
        <dbReference type="ARBA" id="ARBA00022692"/>
    </source>
</evidence>